<feature type="compositionally biased region" description="Polar residues" evidence="1">
    <location>
        <begin position="107"/>
        <end position="118"/>
    </location>
</feature>
<evidence type="ECO:0000313" key="2">
    <source>
        <dbReference type="EMBL" id="KAF3591650.1"/>
    </source>
</evidence>
<keyword evidence="3" id="KW-1185">Reference proteome</keyword>
<evidence type="ECO:0000256" key="1">
    <source>
        <dbReference type="SAM" id="MobiDB-lite"/>
    </source>
</evidence>
<organism evidence="2 3">
    <name type="scientific">Brassica cretica</name>
    <name type="common">Mustard</name>
    <dbReference type="NCBI Taxonomy" id="69181"/>
    <lineage>
        <taxon>Eukaryota</taxon>
        <taxon>Viridiplantae</taxon>
        <taxon>Streptophyta</taxon>
        <taxon>Embryophyta</taxon>
        <taxon>Tracheophyta</taxon>
        <taxon>Spermatophyta</taxon>
        <taxon>Magnoliopsida</taxon>
        <taxon>eudicotyledons</taxon>
        <taxon>Gunneridae</taxon>
        <taxon>Pentapetalae</taxon>
        <taxon>rosids</taxon>
        <taxon>malvids</taxon>
        <taxon>Brassicales</taxon>
        <taxon>Brassicaceae</taxon>
        <taxon>Brassiceae</taxon>
        <taxon>Brassica</taxon>
    </lineage>
</organism>
<comment type="caution">
    <text evidence="2">The sequence shown here is derived from an EMBL/GenBank/DDBJ whole genome shotgun (WGS) entry which is preliminary data.</text>
</comment>
<proteinExistence type="predicted"/>
<evidence type="ECO:0000313" key="3">
    <source>
        <dbReference type="Proteomes" id="UP000266723"/>
    </source>
</evidence>
<dbReference type="EMBL" id="QGKV02000299">
    <property type="protein sequence ID" value="KAF3591650.1"/>
    <property type="molecule type" value="Genomic_DNA"/>
</dbReference>
<reference evidence="2 3" key="1">
    <citation type="journal article" date="2020" name="BMC Genomics">
        <title>Intraspecific diversification of the crop wild relative Brassica cretica Lam. using demographic model selection.</title>
        <authorList>
            <person name="Kioukis A."/>
            <person name="Michalopoulou V.A."/>
            <person name="Briers L."/>
            <person name="Pirintsos S."/>
            <person name="Studholme D.J."/>
            <person name="Pavlidis P."/>
            <person name="Sarris P.F."/>
        </authorList>
    </citation>
    <scope>NUCLEOTIDE SEQUENCE [LARGE SCALE GENOMIC DNA]</scope>
    <source>
        <strain evidence="3">cv. PFS-1207/04</strain>
    </source>
</reference>
<feature type="compositionally biased region" description="Basic and acidic residues" evidence="1">
    <location>
        <begin position="119"/>
        <end position="128"/>
    </location>
</feature>
<gene>
    <name evidence="2" type="ORF">DY000_02021866</name>
</gene>
<accession>A0ABQ7E4R2</accession>
<feature type="compositionally biased region" description="Polar residues" evidence="1">
    <location>
        <begin position="71"/>
        <end position="81"/>
    </location>
</feature>
<feature type="region of interest" description="Disordered" evidence="1">
    <location>
        <begin position="63"/>
        <end position="128"/>
    </location>
</feature>
<protein>
    <submittedName>
        <fullName evidence="2">Uncharacterized protein</fullName>
    </submittedName>
</protein>
<name>A0ABQ7E4R2_BRACR</name>
<dbReference type="Proteomes" id="UP000266723">
    <property type="component" value="Unassembled WGS sequence"/>
</dbReference>
<sequence>MIKFQRVDFETCLEQVFILIRTESDLQKSSKMTITNVGVKIGYDEINVGKTSDKIFSAIKTKKKSRKNGKNYQRSNDQFVESNKLDPPWNSARPFAELDRTRIQLGRSPSWSKSSSANDRAESNTDSA</sequence>